<dbReference type="Pfam" id="PF00501">
    <property type="entry name" value="AMP-binding"/>
    <property type="match status" value="1"/>
</dbReference>
<dbReference type="GO" id="GO:0043041">
    <property type="term" value="P:amino acid activation for nonribosomal peptide biosynthetic process"/>
    <property type="evidence" value="ECO:0007669"/>
    <property type="project" value="TreeGrafter"/>
</dbReference>
<dbReference type="InterPro" id="IPR006162">
    <property type="entry name" value="Ppantetheine_attach_site"/>
</dbReference>
<dbReference type="NCBIfam" id="TIGR01733">
    <property type="entry name" value="AA-adenyl-dom"/>
    <property type="match status" value="1"/>
</dbReference>
<dbReference type="Pfam" id="PF00668">
    <property type="entry name" value="Condensation"/>
    <property type="match status" value="1"/>
</dbReference>
<dbReference type="Gene3D" id="3.30.559.10">
    <property type="entry name" value="Chloramphenicol acetyltransferase-like domain"/>
    <property type="match status" value="1"/>
</dbReference>
<dbReference type="GO" id="GO:0031177">
    <property type="term" value="F:phosphopantetheine binding"/>
    <property type="evidence" value="ECO:0007669"/>
    <property type="project" value="InterPro"/>
</dbReference>
<dbReference type="GO" id="GO:0003824">
    <property type="term" value="F:catalytic activity"/>
    <property type="evidence" value="ECO:0007669"/>
    <property type="project" value="InterPro"/>
</dbReference>
<feature type="domain" description="Carrier" evidence="5">
    <location>
        <begin position="143"/>
        <end position="217"/>
    </location>
</feature>
<dbReference type="FunFam" id="3.40.50.12780:FF:000012">
    <property type="entry name" value="Non-ribosomal peptide synthetase"/>
    <property type="match status" value="1"/>
</dbReference>
<dbReference type="InterPro" id="IPR000873">
    <property type="entry name" value="AMP-dep_synth/lig_dom"/>
</dbReference>
<dbReference type="GO" id="GO:0044550">
    <property type="term" value="P:secondary metabolite biosynthetic process"/>
    <property type="evidence" value="ECO:0007669"/>
    <property type="project" value="UniProtKB-ARBA"/>
</dbReference>
<dbReference type="FunFam" id="1.10.1200.10:FF:000005">
    <property type="entry name" value="Nonribosomal peptide synthetase 1"/>
    <property type="match status" value="2"/>
</dbReference>
<comment type="cofactor">
    <cofactor evidence="1">
        <name>pantetheine 4'-phosphate</name>
        <dbReference type="ChEBI" id="CHEBI:47942"/>
    </cofactor>
</comment>
<dbReference type="SUPFAM" id="SSF56801">
    <property type="entry name" value="Acetyl-CoA synthetase-like"/>
    <property type="match status" value="2"/>
</dbReference>
<dbReference type="Gene3D" id="1.10.1200.10">
    <property type="entry name" value="ACP-like"/>
    <property type="match status" value="2"/>
</dbReference>
<feature type="domain" description="Carrier" evidence="5">
    <location>
        <begin position="1220"/>
        <end position="1294"/>
    </location>
</feature>
<proteinExistence type="inferred from homology"/>
<dbReference type="InterPro" id="IPR042099">
    <property type="entry name" value="ANL_N_sf"/>
</dbReference>
<evidence type="ECO:0000256" key="1">
    <source>
        <dbReference type="ARBA" id="ARBA00001957"/>
    </source>
</evidence>
<dbReference type="FunFam" id="2.30.38.10:FF:000001">
    <property type="entry name" value="Non-ribosomal peptide synthetase PvdI"/>
    <property type="match status" value="1"/>
</dbReference>
<feature type="non-terminal residue" evidence="6">
    <location>
        <position position="1"/>
    </location>
</feature>
<comment type="similarity">
    <text evidence="2">Belongs to the ATP-dependent AMP-binding enzyme family.</text>
</comment>
<keyword evidence="4" id="KW-0597">Phosphoprotein</keyword>
<evidence type="ECO:0000259" key="5">
    <source>
        <dbReference type="PROSITE" id="PS50075"/>
    </source>
</evidence>
<dbReference type="Gene3D" id="3.30.300.30">
    <property type="match status" value="2"/>
</dbReference>
<organism evidence="6 7">
    <name type="scientific">Pseudomonas syringae</name>
    <dbReference type="NCBI Taxonomy" id="317"/>
    <lineage>
        <taxon>Bacteria</taxon>
        <taxon>Pseudomonadati</taxon>
        <taxon>Pseudomonadota</taxon>
        <taxon>Gammaproteobacteria</taxon>
        <taxon>Pseudomonadales</taxon>
        <taxon>Pseudomonadaceae</taxon>
        <taxon>Pseudomonas</taxon>
    </lineage>
</organism>
<dbReference type="InterPro" id="IPR020806">
    <property type="entry name" value="PKS_PP-bd"/>
</dbReference>
<reference evidence="6 7" key="1">
    <citation type="submission" date="2017-01" db="EMBL/GenBank/DDBJ databases">
        <authorList>
            <person name="Mah S.A."/>
            <person name="Swanson W.J."/>
            <person name="Moy G.W."/>
            <person name="Vacquier V.D."/>
        </authorList>
    </citation>
    <scope>NUCLEOTIDE SEQUENCE [LARGE SCALE GENOMIC DNA]</scope>
    <source>
        <strain evidence="6">PDD-32b-74</strain>
    </source>
</reference>
<dbReference type="EMBL" id="MTSA01000042">
    <property type="protein sequence ID" value="OUM04561.1"/>
    <property type="molecule type" value="Genomic_DNA"/>
</dbReference>
<accession>A0A244EJD3</accession>
<protein>
    <submittedName>
        <fullName evidence="6">Non-ribosomal peptide synthetase</fullName>
    </submittedName>
</protein>
<dbReference type="GO" id="GO:0005737">
    <property type="term" value="C:cytoplasm"/>
    <property type="evidence" value="ECO:0007669"/>
    <property type="project" value="TreeGrafter"/>
</dbReference>
<dbReference type="PROSITE" id="PS50075">
    <property type="entry name" value="CARRIER"/>
    <property type="match status" value="2"/>
</dbReference>
<dbReference type="Gene3D" id="3.30.559.30">
    <property type="entry name" value="Nonribosomal peptide synthetase, condensation domain"/>
    <property type="match status" value="1"/>
</dbReference>
<dbReference type="FunFam" id="3.40.50.980:FF:000001">
    <property type="entry name" value="Non-ribosomal peptide synthetase"/>
    <property type="match status" value="1"/>
</dbReference>
<evidence type="ECO:0000313" key="7">
    <source>
        <dbReference type="Proteomes" id="UP000195128"/>
    </source>
</evidence>
<comment type="caution">
    <text evidence="6">The sequence shown here is derived from an EMBL/GenBank/DDBJ whole genome shotgun (WGS) entry which is preliminary data.</text>
</comment>
<dbReference type="InterPro" id="IPR045851">
    <property type="entry name" value="AMP-bd_C_sf"/>
</dbReference>
<evidence type="ECO:0000256" key="2">
    <source>
        <dbReference type="ARBA" id="ARBA00006432"/>
    </source>
</evidence>
<dbReference type="InterPro" id="IPR001242">
    <property type="entry name" value="Condensation_dom"/>
</dbReference>
<dbReference type="Proteomes" id="UP000195128">
    <property type="component" value="Unassembled WGS sequence"/>
</dbReference>
<dbReference type="Gene3D" id="3.40.50.12780">
    <property type="entry name" value="N-terminal domain of ligase-like"/>
    <property type="match status" value="1"/>
</dbReference>
<dbReference type="InterPro" id="IPR036736">
    <property type="entry name" value="ACP-like_sf"/>
</dbReference>
<dbReference type="Gene3D" id="2.30.38.10">
    <property type="entry name" value="Luciferase, Domain 3"/>
    <property type="match status" value="1"/>
</dbReference>
<dbReference type="InterPro" id="IPR020845">
    <property type="entry name" value="AMP-binding_CS"/>
</dbReference>
<evidence type="ECO:0000313" key="6">
    <source>
        <dbReference type="EMBL" id="OUM04561.1"/>
    </source>
</evidence>
<dbReference type="FunFam" id="3.30.300.30:FF:000010">
    <property type="entry name" value="Enterobactin synthetase component F"/>
    <property type="match status" value="2"/>
</dbReference>
<dbReference type="CDD" id="cd12116">
    <property type="entry name" value="A_NRPS_Ta1_like"/>
    <property type="match status" value="1"/>
</dbReference>
<dbReference type="InterPro" id="IPR009081">
    <property type="entry name" value="PP-bd_ACP"/>
</dbReference>
<dbReference type="SUPFAM" id="SSF52777">
    <property type="entry name" value="CoA-dependent acyltransferases"/>
    <property type="match status" value="2"/>
</dbReference>
<dbReference type="FunFam" id="3.30.559.10:FF:000064">
    <property type="entry name" value="Non-ribosomal peptide synthetase OfaC"/>
    <property type="match status" value="1"/>
</dbReference>
<dbReference type="InterPro" id="IPR010071">
    <property type="entry name" value="AA_adenyl_dom"/>
</dbReference>
<dbReference type="PANTHER" id="PTHR45527">
    <property type="entry name" value="NONRIBOSOMAL PEPTIDE SYNTHETASE"/>
    <property type="match status" value="1"/>
</dbReference>
<dbReference type="Pfam" id="PF00550">
    <property type="entry name" value="PP-binding"/>
    <property type="match status" value="2"/>
</dbReference>
<dbReference type="Gene3D" id="3.40.50.980">
    <property type="match status" value="2"/>
</dbReference>
<evidence type="ECO:0000256" key="3">
    <source>
        <dbReference type="ARBA" id="ARBA00022450"/>
    </source>
</evidence>
<name>A0A244EJD3_PSESX</name>
<dbReference type="PROSITE" id="PS00455">
    <property type="entry name" value="AMP_BINDING"/>
    <property type="match status" value="1"/>
</dbReference>
<dbReference type="PROSITE" id="PS00012">
    <property type="entry name" value="PHOSPHOPANTETHEINE"/>
    <property type="match status" value="1"/>
</dbReference>
<dbReference type="PANTHER" id="PTHR45527:SF1">
    <property type="entry name" value="FATTY ACID SYNTHASE"/>
    <property type="match status" value="1"/>
</dbReference>
<keyword evidence="3" id="KW-0596">Phosphopantetheine</keyword>
<dbReference type="CDD" id="cd19544">
    <property type="entry name" value="E-C_NRPS"/>
    <property type="match status" value="1"/>
</dbReference>
<dbReference type="Pfam" id="PF13193">
    <property type="entry name" value="AMP-binding_C"/>
    <property type="match status" value="2"/>
</dbReference>
<dbReference type="SMART" id="SM00823">
    <property type="entry name" value="PKS_PP"/>
    <property type="match status" value="1"/>
</dbReference>
<dbReference type="InterPro" id="IPR023213">
    <property type="entry name" value="CAT-like_dom_sf"/>
</dbReference>
<dbReference type="SUPFAM" id="SSF47336">
    <property type="entry name" value="ACP-like"/>
    <property type="match status" value="2"/>
</dbReference>
<evidence type="ECO:0000256" key="4">
    <source>
        <dbReference type="ARBA" id="ARBA00022553"/>
    </source>
</evidence>
<sequence>ADPFTENTGARLYRTGDLARWNADGSLDYLGRNDDQVKIRGFRIELGEIEAKLAAHAAVKDAVIIAREDVPGDKRLVAYFTSADSTIDVESLRSHLQVLLPDYMVPAAYVHLDALPLTTNGKLDRKALPAPDQSALISREYVAPQGKAEIAIARLWEELLDVERVGRHDHFFELGGHSLLAVKLIERMRQQHLSADVRVLFSQPTLEALAAAVGGQQEIVIPDNLITPGCTQITPHMLPLVTLSQEQIDTVVASVPGGIANVQDIYALAPLQEGIVYHHLSATEGDPYLQYVMFGFDRLSRIEAFAEALQAVVARHEILRTGVLWEGLNEPLQVVWREAPLGVESVALDPAEGDIATQLHARFDPRHYCLDIRQAPMMRIAYAEDPVNHRWVAILLFNHLIDDATSLAVLSREIEACMQGREHALPASVPYRNYVAQARLGLSREAHEAFFHNMLGDIDEPTLPFDLHDVQGDGNGIEEIRQLVDADLTRRLRLQARSLGVSMASLYHLAWAQVLASVTGKDDVVFGTVLMGRMQGGSGADRALGMFINTLPLRVSVGDTDVRQAVKTTHSRLTGLLAHEHASLTLAQRCSAVQAPAPLFSALLNYRHTGATIDREGLAAWDGIELLKGEERTNYPLTLSVDDEGQGFAFSVMTPTQIGAARVCGYVQQALISLADAMEQAGEARMSQVSILPAQERDELISGLNATWTDYPREQTIHGLFAAQAHRTPEATALIHGSETLSYAELNLRANRLAHHLRRQGVVPDARVAICVERGVDMMIGLLAILKAGGAYVPLDPAYPVDRIAYMLEDSAPIAVLAQGETRHLVSGSPVPVIDLEQVTWHDEATSDPQITALSPNHLAYVIYTSGSTGKPKGVMVEHRGVVNLLCAMRDLTQASSADRMLALTTIGFDIAGVELYMPLICGARVVLLDRIQGLDARLLGEAIRDSAATLMQATPATWRLLLDSGWTGAAGLKALCGGEALPVELAQRMADKVEALWNVYGPTETSIWSSALRFDSRDTSSVSVSIGRPLANNRFYLLDERGEPVPKGVTGELYIGGDGVARGYFNRDDLTAERFIKDPFSQTPGARLYRTSDLGRYCADGSIEYLGRNDFQVKIRGFRIELGEIEAKLASHTDIKEAVVIAREDVPGDKRLVAYFISTAAALDIESLRAHLQGQLPGYMVPAAYVHLDSLPLTPNGKLDRKALPAPDAGSIISREYQPPQGETETILAELWADVLNIERVGRHDHFFELGGHSLLAVSLMEKMREAGIEADFKTLFEQPTLAEYAAATEKTEILL</sequence>
<dbReference type="InterPro" id="IPR025110">
    <property type="entry name" value="AMP-bd_C"/>
</dbReference>
<gene>
    <name evidence="6" type="ORF">BW686_25955</name>
</gene>